<dbReference type="GeneID" id="18812792"/>
<feature type="compositionally biased region" description="Polar residues" evidence="1">
    <location>
        <begin position="31"/>
        <end position="43"/>
    </location>
</feature>
<feature type="region of interest" description="Disordered" evidence="1">
    <location>
        <begin position="337"/>
        <end position="365"/>
    </location>
</feature>
<feature type="compositionally biased region" description="Polar residues" evidence="1">
    <location>
        <begin position="136"/>
        <end position="148"/>
    </location>
</feature>
<evidence type="ECO:0000313" key="2">
    <source>
        <dbReference type="EMBL" id="EGO23667.1"/>
    </source>
</evidence>
<sequence length="501" mass="53864">MSVLDNSVLPPDTSGSHGQAPSESDFVLPFANTSSAQVASVNAGQADALPPLPVPDNSALPPSTPGSCGQAPSESDFVLLSANTSSAQVANVNAGQAGALPPPVSLPPSHVPSKRPQGEQENEDRPARKVRIIYRDSSSVQVTPQREATPSPLVPSLTPTPVPQAQTATTSSSQTVIQLTRPISQEGPRKLPGSAFQCPTPHTVDPSPQVHASVDRRSQEANLLATLSAYNRSEPTLFLFANPNANPSQRFTRDNATLTQPFSRDKCRPKPACFLLANTNAAPSQRFARDNATLTQPFSRDKCRPEPAYFLLANTNAAPSQRFARDKYKPKPTLFLLANPNANPSQRFTRDNATHMQRPPRDKYRPEPACFLLTNTNAASSQCFSRDKHKPKPTLSLLANPNATPSQRFTRDKHVPKPIFSLLNGPGWGTFSSTTIGQGQADLYLSTNHSATQSQTPPHGSLPGMSYAQSHLLATTMNMLNMLEHKADVGVNPPIRVVSPP</sequence>
<gene>
    <name evidence="2" type="ORF">SERLADRAFT_408971</name>
</gene>
<reference evidence="2" key="1">
    <citation type="submission" date="2011-04" db="EMBL/GenBank/DDBJ databases">
        <title>Evolution of plant cell wall degrading machinery underlies the functional diversity of forest fungi.</title>
        <authorList>
            <consortium name="US DOE Joint Genome Institute (JGI-PGF)"/>
            <person name="Eastwood D.C."/>
            <person name="Floudas D."/>
            <person name="Binder M."/>
            <person name="Majcherczyk A."/>
            <person name="Schneider P."/>
            <person name="Aerts A."/>
            <person name="Asiegbu F.O."/>
            <person name="Baker S.E."/>
            <person name="Barry K."/>
            <person name="Bendiksby M."/>
            <person name="Blumentritt M."/>
            <person name="Coutinho P.M."/>
            <person name="Cullen D."/>
            <person name="Cullen D."/>
            <person name="Gathman A."/>
            <person name="Goodell B."/>
            <person name="Henrissat B."/>
            <person name="Ihrmark K."/>
            <person name="Kauserud H."/>
            <person name="Kohler A."/>
            <person name="LaButti K."/>
            <person name="Lapidus A."/>
            <person name="Lavin J.L."/>
            <person name="Lee Y.-H."/>
            <person name="Lindquist E."/>
            <person name="Lilly W."/>
            <person name="Lucas S."/>
            <person name="Morin E."/>
            <person name="Murat C."/>
            <person name="Oguiza J.A."/>
            <person name="Park J."/>
            <person name="Pisabarro A.G."/>
            <person name="Riley R."/>
            <person name="Rosling A."/>
            <person name="Salamov A."/>
            <person name="Schmidt O."/>
            <person name="Schmutz J."/>
            <person name="Skrede I."/>
            <person name="Stenlid J."/>
            <person name="Wiebenga A."/>
            <person name="Xie X."/>
            <person name="Kues U."/>
            <person name="Hibbett D.S."/>
            <person name="Hoffmeister D."/>
            <person name="Hogberg N."/>
            <person name="Martin F."/>
            <person name="Grigoriev I.V."/>
            <person name="Watkinson S.C."/>
        </authorList>
    </citation>
    <scope>NUCLEOTIDE SEQUENCE</scope>
    <source>
        <strain evidence="2">S7.9</strain>
    </source>
</reference>
<dbReference type="AlphaFoldDB" id="F8NYJ6"/>
<feature type="region of interest" description="Disordered" evidence="1">
    <location>
        <begin position="1"/>
        <end position="74"/>
    </location>
</feature>
<name>F8NYJ6_SERL9</name>
<feature type="region of interest" description="Disordered" evidence="1">
    <location>
        <begin position="95"/>
        <end position="176"/>
    </location>
</feature>
<feature type="compositionally biased region" description="Polar residues" evidence="1">
    <location>
        <begin position="397"/>
        <end position="408"/>
    </location>
</feature>
<feature type="compositionally biased region" description="Polar residues" evidence="1">
    <location>
        <begin position="13"/>
        <end position="22"/>
    </location>
</feature>
<feature type="compositionally biased region" description="Basic and acidic residues" evidence="1">
    <location>
        <begin position="348"/>
        <end position="365"/>
    </location>
</feature>
<organism>
    <name type="scientific">Serpula lacrymans var. lacrymans (strain S7.9)</name>
    <name type="common">Dry rot fungus</name>
    <dbReference type="NCBI Taxonomy" id="578457"/>
    <lineage>
        <taxon>Eukaryota</taxon>
        <taxon>Fungi</taxon>
        <taxon>Dikarya</taxon>
        <taxon>Basidiomycota</taxon>
        <taxon>Agaricomycotina</taxon>
        <taxon>Agaricomycetes</taxon>
        <taxon>Agaricomycetidae</taxon>
        <taxon>Boletales</taxon>
        <taxon>Coniophorineae</taxon>
        <taxon>Serpulaceae</taxon>
        <taxon>Serpula</taxon>
    </lineage>
</organism>
<dbReference type="KEGG" id="sla:SERLADRAFT_408971"/>
<dbReference type="RefSeq" id="XP_007319429.1">
    <property type="nucleotide sequence ID" value="XM_007319367.1"/>
</dbReference>
<protein>
    <submittedName>
        <fullName evidence="2">Uncharacterized protein</fullName>
    </submittedName>
</protein>
<dbReference type="EMBL" id="GL945435">
    <property type="protein sequence ID" value="EGO23667.1"/>
    <property type="molecule type" value="Genomic_DNA"/>
</dbReference>
<feature type="region of interest" description="Disordered" evidence="1">
    <location>
        <begin position="382"/>
        <end position="410"/>
    </location>
</feature>
<accession>F8NYJ6</accession>
<feature type="compositionally biased region" description="Low complexity" evidence="1">
    <location>
        <begin position="150"/>
        <end position="175"/>
    </location>
</feature>
<feature type="compositionally biased region" description="Pro residues" evidence="1">
    <location>
        <begin position="100"/>
        <end position="110"/>
    </location>
</feature>
<dbReference type="HOGENOM" id="CLU_544187_0_0_1"/>
<proteinExistence type="predicted"/>
<evidence type="ECO:0000256" key="1">
    <source>
        <dbReference type="SAM" id="MobiDB-lite"/>
    </source>
</evidence>
<dbReference type="Proteomes" id="UP000008064">
    <property type="component" value="Unassembled WGS sequence"/>
</dbReference>